<dbReference type="Pfam" id="PF08367">
    <property type="entry name" value="M16C_assoc"/>
    <property type="match status" value="2"/>
</dbReference>
<dbReference type="EMBL" id="MLAK01000767">
    <property type="protein sequence ID" value="OHT05182.1"/>
    <property type="molecule type" value="Genomic_DNA"/>
</dbReference>
<keyword evidence="4" id="KW-1185">Reference proteome</keyword>
<keyword evidence="1" id="KW-0472">Membrane</keyword>
<dbReference type="FunFam" id="3.30.830.10:FF:000034">
    <property type="entry name" value="presequence protease 1, chloroplastic/mitochondrial"/>
    <property type="match status" value="1"/>
</dbReference>
<dbReference type="GO" id="GO:0016485">
    <property type="term" value="P:protein processing"/>
    <property type="evidence" value="ECO:0007669"/>
    <property type="project" value="TreeGrafter"/>
</dbReference>
<keyword evidence="1" id="KW-0812">Transmembrane</keyword>
<dbReference type="OrthoDB" id="10250783at2759"/>
<dbReference type="Pfam" id="PF00675">
    <property type="entry name" value="Peptidase_M16"/>
    <property type="match status" value="1"/>
</dbReference>
<keyword evidence="3" id="KW-0378">Hydrolase</keyword>
<accession>A0A1J4K665</accession>
<dbReference type="PANTHER" id="PTHR43016">
    <property type="entry name" value="PRESEQUENCE PROTEASE"/>
    <property type="match status" value="1"/>
</dbReference>
<dbReference type="GO" id="GO:0004222">
    <property type="term" value="F:metalloendopeptidase activity"/>
    <property type="evidence" value="ECO:0007669"/>
    <property type="project" value="TreeGrafter"/>
</dbReference>
<feature type="domain" description="Peptidase M16C associated" evidence="2">
    <location>
        <begin position="490"/>
        <end position="758"/>
    </location>
</feature>
<dbReference type="Pfam" id="PF05193">
    <property type="entry name" value="Peptidase_M16_C"/>
    <property type="match status" value="1"/>
</dbReference>
<evidence type="ECO:0000313" key="4">
    <source>
        <dbReference type="Proteomes" id="UP000179807"/>
    </source>
</evidence>
<reference evidence="3" key="1">
    <citation type="submission" date="2016-10" db="EMBL/GenBank/DDBJ databases">
        <authorList>
            <person name="Benchimol M."/>
            <person name="Almeida L.G."/>
            <person name="Vasconcelos A.T."/>
            <person name="Perreira-Neves A."/>
            <person name="Rosa I.A."/>
            <person name="Tasca T."/>
            <person name="Bogo M.R."/>
            <person name="de Souza W."/>
        </authorList>
    </citation>
    <scope>NUCLEOTIDE SEQUENCE [LARGE SCALE GENOMIC DNA]</scope>
    <source>
        <strain evidence="3">K</strain>
    </source>
</reference>
<dbReference type="PANTHER" id="PTHR43016:SF13">
    <property type="entry name" value="PRESEQUENCE PROTEASE, MITOCHONDRIAL"/>
    <property type="match status" value="1"/>
</dbReference>
<dbReference type="SUPFAM" id="SSF63411">
    <property type="entry name" value="LuxS/MPP-like metallohydrolase"/>
    <property type="match status" value="4"/>
</dbReference>
<organism evidence="3 4">
    <name type="scientific">Tritrichomonas foetus</name>
    <dbReference type="NCBI Taxonomy" id="1144522"/>
    <lineage>
        <taxon>Eukaryota</taxon>
        <taxon>Metamonada</taxon>
        <taxon>Parabasalia</taxon>
        <taxon>Tritrichomonadida</taxon>
        <taxon>Tritrichomonadidae</taxon>
        <taxon>Tritrichomonas</taxon>
    </lineage>
</organism>
<dbReference type="Gene3D" id="3.30.830.10">
    <property type="entry name" value="Metalloenzyme, LuxS/M16 peptidase-like"/>
    <property type="match status" value="4"/>
</dbReference>
<dbReference type="Pfam" id="PF22516">
    <property type="entry name" value="PreP_C"/>
    <property type="match status" value="1"/>
</dbReference>
<gene>
    <name evidence="3" type="primary">CYM1</name>
    <name evidence="3" type="ORF">TRFO_27199</name>
</gene>
<dbReference type="InterPro" id="IPR011765">
    <property type="entry name" value="Pept_M16_N"/>
</dbReference>
<protein>
    <submittedName>
        <fullName evidence="3">Mitochondrial presequence protease</fullName>
    </submittedName>
</protein>
<keyword evidence="1" id="KW-1133">Transmembrane helix</keyword>
<dbReference type="SMART" id="SM01264">
    <property type="entry name" value="M16C_associated"/>
    <property type="match status" value="1"/>
</dbReference>
<dbReference type="VEuPathDB" id="TrichDB:TRFO_27199"/>
<dbReference type="AlphaFoldDB" id="A0A1J4K665"/>
<evidence type="ECO:0000259" key="2">
    <source>
        <dbReference type="SMART" id="SM01264"/>
    </source>
</evidence>
<proteinExistence type="predicted"/>
<evidence type="ECO:0000313" key="3">
    <source>
        <dbReference type="EMBL" id="OHT05182.1"/>
    </source>
</evidence>
<name>A0A1J4K665_9EUKA</name>
<feature type="transmembrane region" description="Helical" evidence="1">
    <location>
        <begin position="7"/>
        <end position="25"/>
    </location>
</feature>
<dbReference type="InterPro" id="IPR007863">
    <property type="entry name" value="Peptidase_M16_C"/>
</dbReference>
<dbReference type="InterPro" id="IPR013578">
    <property type="entry name" value="Peptidase_M16C_assoc"/>
</dbReference>
<dbReference type="Proteomes" id="UP000179807">
    <property type="component" value="Unassembled WGS sequence"/>
</dbReference>
<dbReference type="InterPro" id="IPR011249">
    <property type="entry name" value="Metalloenz_LuxS/M16"/>
</dbReference>
<sequence>MHLISDILAYTVPLSIAISSFFAFAQITRSDTIHNFAIKDKFELPELNAVAYLYIHSKHGCPFLHIETSDTHNFFATTYKTTCIDSTGSTHVLEHLSLHGSEKYPITSVFIELRKRSLATFMNAFTSIEWTAYPFSSTNLNDFHNILDVYLDASFHPQLTEIGFQSECHHLEFEVPNDTSTALRHSGVVYNEMNGEFSNPTSRFSSLIRKNLYPDSVFGLEYGGNPPDIATLTLQKIKEQHDRYYHPSNSLFYHYGSFNVEKILKKVDEVISPFDKKPAEKFKISEEKIFQPKWSKPKAVIEEGPEDIDKSKVRASVSWMVGDLRNITDVADFQFLELLLLQSHASPLYKALIQGKLGTRLIGSGYHNYIRSSYFSIGLEGVDKSNMTTYNQTILDALEDIYKKGFEKIRIDSIIHQLEISKNSVSNQQGIENWQSLISSWIHDVSPFEILNNEWQIERIKRVLKINPRYFEMILKYKIIENPHRLDLVMVGVPNFLEKQAQSVKEELEKIKSKMSKEELNEIVEQTKKIQEIVDVPKPLHLLPVIKVSDINQTQSVVTFEKLSDRISFFNQPTKDLVYVTLKCEIPINSQSLNIKENKNMNNKNENKNEVNDDGNDFYLISLLSSILTSVGADEFNETEFTNQISLNTGGISTSILVVPSNEKSGELSLQFLVSGSALSRNSDKLVELLEKVIFKPWLNNTVSIGILLQSLASAVPEKISGTGHLYAMMYSQAGLSRSSTLKEILNGVSFNRNILKLSNSQNWDQISKDLIKVHQKYIMNGKFTAMIHSTAENKNKIYKPLNSLVEKLPNQKIENDYDVIDQLSKKYLLHNQTLLKIDSSTYFCGVSVPGPHFSSKSSTSYSVASQLIKSEFLHDAIREKLGAYGSVSRFSSLDATMSFASYRDTSPIKVLQAIDDSIKSISLGQINDEMINRSIISLFSSLDSPESPNEVGNELFFYNLSSEIKQKRRTAFLNTNKADVQKVFEEIEKRNEKRKAIVGGSIEEKLIPGLYVIDVFNVDKTDNSTLII</sequence>
<dbReference type="InterPro" id="IPR055130">
    <property type="entry name" value="PreP_C"/>
</dbReference>
<comment type="caution">
    <text evidence="3">The sequence shown here is derived from an EMBL/GenBank/DDBJ whole genome shotgun (WGS) entry which is preliminary data.</text>
</comment>
<dbReference type="GO" id="GO:0046872">
    <property type="term" value="F:metal ion binding"/>
    <property type="evidence" value="ECO:0007669"/>
    <property type="project" value="InterPro"/>
</dbReference>
<evidence type="ECO:0000256" key="1">
    <source>
        <dbReference type="SAM" id="Phobius"/>
    </source>
</evidence>
<dbReference type="GeneID" id="94840097"/>
<dbReference type="RefSeq" id="XP_068358318.1">
    <property type="nucleotide sequence ID" value="XM_068505393.1"/>
</dbReference>
<keyword evidence="3" id="KW-0645">Protease</keyword>